<evidence type="ECO:0000313" key="2">
    <source>
        <dbReference type="EMBL" id="KAF2500364.1"/>
    </source>
</evidence>
<dbReference type="Proteomes" id="UP000799750">
    <property type="component" value="Unassembled WGS sequence"/>
</dbReference>
<name>A0A6A6R7L1_9PEZI</name>
<proteinExistence type="predicted"/>
<feature type="compositionally biased region" description="Acidic residues" evidence="1">
    <location>
        <begin position="210"/>
        <end position="255"/>
    </location>
</feature>
<dbReference type="EMBL" id="MU004183">
    <property type="protein sequence ID" value="KAF2500364.1"/>
    <property type="molecule type" value="Genomic_DNA"/>
</dbReference>
<evidence type="ECO:0000256" key="1">
    <source>
        <dbReference type="SAM" id="MobiDB-lite"/>
    </source>
</evidence>
<dbReference type="OrthoDB" id="4232400at2759"/>
<gene>
    <name evidence="2" type="ORF">BU16DRAFT_523161</name>
</gene>
<protein>
    <submittedName>
        <fullName evidence="2">Uncharacterized protein</fullName>
    </submittedName>
</protein>
<organism evidence="2 3">
    <name type="scientific">Lophium mytilinum</name>
    <dbReference type="NCBI Taxonomy" id="390894"/>
    <lineage>
        <taxon>Eukaryota</taxon>
        <taxon>Fungi</taxon>
        <taxon>Dikarya</taxon>
        <taxon>Ascomycota</taxon>
        <taxon>Pezizomycotina</taxon>
        <taxon>Dothideomycetes</taxon>
        <taxon>Pleosporomycetidae</taxon>
        <taxon>Mytilinidiales</taxon>
        <taxon>Mytilinidiaceae</taxon>
        <taxon>Lophium</taxon>
    </lineage>
</organism>
<feature type="region of interest" description="Disordered" evidence="1">
    <location>
        <begin position="203"/>
        <end position="255"/>
    </location>
</feature>
<sequence length="255" mass="28465">MPVLGVGTVSLPTEKAPGHSGPDAHGQLVLHDVLYIPSAVCNIIGLTKEDDQKLRITTSWDETARGTIKDTQGQTLAYFDLDPSKPLFQVKLSGPPVGPVVGPSIFDEPRNTAYCLNVCWEQSELVRWEAYKRNQSRTIHTAGLAIALPPTNNTPQNTQTSPGYNAAEKAWLKTHFGNEFKFLRMYALSIYKEEDREEGREIVRAFMENDSQDEGDEDEESEESDEDDESDEDGESDEEDEDEESDEDTEGYAVD</sequence>
<reference evidence="2" key="1">
    <citation type="journal article" date="2020" name="Stud. Mycol.">
        <title>101 Dothideomycetes genomes: a test case for predicting lifestyles and emergence of pathogens.</title>
        <authorList>
            <person name="Haridas S."/>
            <person name="Albert R."/>
            <person name="Binder M."/>
            <person name="Bloem J."/>
            <person name="Labutti K."/>
            <person name="Salamov A."/>
            <person name="Andreopoulos B."/>
            <person name="Baker S."/>
            <person name="Barry K."/>
            <person name="Bills G."/>
            <person name="Bluhm B."/>
            <person name="Cannon C."/>
            <person name="Castanera R."/>
            <person name="Culley D."/>
            <person name="Daum C."/>
            <person name="Ezra D."/>
            <person name="Gonzalez J."/>
            <person name="Henrissat B."/>
            <person name="Kuo A."/>
            <person name="Liang C."/>
            <person name="Lipzen A."/>
            <person name="Lutzoni F."/>
            <person name="Magnuson J."/>
            <person name="Mondo S."/>
            <person name="Nolan M."/>
            <person name="Ohm R."/>
            <person name="Pangilinan J."/>
            <person name="Park H.-J."/>
            <person name="Ramirez L."/>
            <person name="Alfaro M."/>
            <person name="Sun H."/>
            <person name="Tritt A."/>
            <person name="Yoshinaga Y."/>
            <person name="Zwiers L.-H."/>
            <person name="Turgeon B."/>
            <person name="Goodwin S."/>
            <person name="Spatafora J."/>
            <person name="Crous P."/>
            <person name="Grigoriev I."/>
        </authorList>
    </citation>
    <scope>NUCLEOTIDE SEQUENCE</scope>
    <source>
        <strain evidence="2">CBS 269.34</strain>
    </source>
</reference>
<accession>A0A6A6R7L1</accession>
<evidence type="ECO:0000313" key="3">
    <source>
        <dbReference type="Proteomes" id="UP000799750"/>
    </source>
</evidence>
<keyword evidence="3" id="KW-1185">Reference proteome</keyword>
<dbReference type="PANTHER" id="PTHR40628:SF1">
    <property type="entry name" value="CHROMO DOMAIN-CONTAINING PROTEIN"/>
    <property type="match status" value="1"/>
</dbReference>
<dbReference type="PANTHER" id="PTHR40628">
    <property type="entry name" value="CHROMO DOMAIN-CONTAINING PROTEIN"/>
    <property type="match status" value="1"/>
</dbReference>
<dbReference type="AlphaFoldDB" id="A0A6A6R7L1"/>